<evidence type="ECO:0000313" key="4">
    <source>
        <dbReference type="Proteomes" id="UP000681720"/>
    </source>
</evidence>
<dbReference type="GO" id="GO:0005524">
    <property type="term" value="F:ATP binding"/>
    <property type="evidence" value="ECO:0007669"/>
    <property type="project" value="UniProtKB-KW"/>
</dbReference>
<dbReference type="PANTHER" id="PTHR11638:SF18">
    <property type="entry name" value="HEAT SHOCK PROTEIN 104"/>
    <property type="match status" value="1"/>
</dbReference>
<evidence type="ECO:0000256" key="2">
    <source>
        <dbReference type="ARBA" id="ARBA00022840"/>
    </source>
</evidence>
<evidence type="ECO:0000313" key="3">
    <source>
        <dbReference type="EMBL" id="CAF4268272.1"/>
    </source>
</evidence>
<dbReference type="Gene3D" id="3.40.50.300">
    <property type="entry name" value="P-loop containing nucleotide triphosphate hydrolases"/>
    <property type="match status" value="1"/>
</dbReference>
<dbReference type="PANTHER" id="PTHR11638">
    <property type="entry name" value="ATP-DEPENDENT CLP PROTEASE"/>
    <property type="match status" value="1"/>
</dbReference>
<sequence length="54" mass="5859">RRTKNNPVLIGEPGVGKTAIVEGLARRIVHQDVPDTLPRRLTALDLGALVGKIY</sequence>
<organism evidence="3 4">
    <name type="scientific">Rotaria magnacalcarata</name>
    <dbReference type="NCBI Taxonomy" id="392030"/>
    <lineage>
        <taxon>Eukaryota</taxon>
        <taxon>Metazoa</taxon>
        <taxon>Spiralia</taxon>
        <taxon>Gnathifera</taxon>
        <taxon>Rotifera</taxon>
        <taxon>Eurotatoria</taxon>
        <taxon>Bdelloidea</taxon>
        <taxon>Philodinida</taxon>
        <taxon>Philodinidae</taxon>
        <taxon>Rotaria</taxon>
    </lineage>
</organism>
<dbReference type="GO" id="GO:0034605">
    <property type="term" value="P:cellular response to heat"/>
    <property type="evidence" value="ECO:0007669"/>
    <property type="project" value="TreeGrafter"/>
</dbReference>
<reference evidence="3" key="1">
    <citation type="submission" date="2021-02" db="EMBL/GenBank/DDBJ databases">
        <authorList>
            <person name="Nowell W R."/>
        </authorList>
    </citation>
    <scope>NUCLEOTIDE SEQUENCE</scope>
</reference>
<dbReference type="SUPFAM" id="SSF52540">
    <property type="entry name" value="P-loop containing nucleoside triphosphate hydrolases"/>
    <property type="match status" value="1"/>
</dbReference>
<protein>
    <recommendedName>
        <fullName evidence="5">Heat shock protein 101</fullName>
    </recommendedName>
</protein>
<comment type="caution">
    <text evidence="3">The sequence shown here is derived from an EMBL/GenBank/DDBJ whole genome shotgun (WGS) entry which is preliminary data.</text>
</comment>
<dbReference type="GO" id="GO:0005737">
    <property type="term" value="C:cytoplasm"/>
    <property type="evidence" value="ECO:0007669"/>
    <property type="project" value="TreeGrafter"/>
</dbReference>
<feature type="non-terminal residue" evidence="3">
    <location>
        <position position="1"/>
    </location>
</feature>
<dbReference type="Proteomes" id="UP000681720">
    <property type="component" value="Unassembled WGS sequence"/>
</dbReference>
<dbReference type="AlphaFoldDB" id="A0A8S2T594"/>
<evidence type="ECO:0008006" key="5">
    <source>
        <dbReference type="Google" id="ProtNLM"/>
    </source>
</evidence>
<dbReference type="EMBL" id="CAJOBJ010030182">
    <property type="protein sequence ID" value="CAF4268272.1"/>
    <property type="molecule type" value="Genomic_DNA"/>
</dbReference>
<dbReference type="InterPro" id="IPR050130">
    <property type="entry name" value="ClpA_ClpB"/>
</dbReference>
<gene>
    <name evidence="3" type="ORF">GIL414_LOCUS24437</name>
</gene>
<keyword evidence="2" id="KW-0067">ATP-binding</keyword>
<accession>A0A8S2T594</accession>
<proteinExistence type="predicted"/>
<keyword evidence="1" id="KW-0547">Nucleotide-binding</keyword>
<name>A0A8S2T594_9BILA</name>
<dbReference type="InterPro" id="IPR027417">
    <property type="entry name" value="P-loop_NTPase"/>
</dbReference>
<evidence type="ECO:0000256" key="1">
    <source>
        <dbReference type="ARBA" id="ARBA00022741"/>
    </source>
</evidence>
<dbReference type="GO" id="GO:0016887">
    <property type="term" value="F:ATP hydrolysis activity"/>
    <property type="evidence" value="ECO:0007669"/>
    <property type="project" value="TreeGrafter"/>
</dbReference>